<dbReference type="PANTHER" id="PTHR21319:SF53">
    <property type="entry name" value="RING FINGER AND CHY ZINC FINGER DOMAIN-CONTAINING PROTEIN 1"/>
    <property type="match status" value="1"/>
</dbReference>
<protein>
    <submittedName>
        <fullName evidence="8">CHY zinc finger protein</fullName>
    </submittedName>
</protein>
<evidence type="ECO:0000259" key="7">
    <source>
        <dbReference type="PROSITE" id="PS51270"/>
    </source>
</evidence>
<evidence type="ECO:0000256" key="4">
    <source>
        <dbReference type="SAM" id="MobiDB-lite"/>
    </source>
</evidence>
<feature type="domain" description="CHY-type" evidence="6">
    <location>
        <begin position="432"/>
        <end position="503"/>
    </location>
</feature>
<dbReference type="SMART" id="SM00184">
    <property type="entry name" value="RING"/>
    <property type="match status" value="1"/>
</dbReference>
<dbReference type="SUPFAM" id="SSF161245">
    <property type="entry name" value="Zinc hairpin stack"/>
    <property type="match status" value="1"/>
</dbReference>
<dbReference type="Pfam" id="PF05495">
    <property type="entry name" value="zf-CHY"/>
    <property type="match status" value="1"/>
</dbReference>
<evidence type="ECO:0000259" key="5">
    <source>
        <dbReference type="PROSITE" id="PS50089"/>
    </source>
</evidence>
<keyword evidence="3" id="KW-0862">Zinc</keyword>
<feature type="compositionally biased region" description="Polar residues" evidence="4">
    <location>
        <begin position="328"/>
        <end position="356"/>
    </location>
</feature>
<dbReference type="InterPro" id="IPR008913">
    <property type="entry name" value="Znf_CHY"/>
</dbReference>
<sequence>MITFSNKNALLAIVSSIFIFCSGFLVLIVCLLSVAPGAEAAGVHFYPYEIQVSEEIKQTQYIQLSELDDGSITIQNIGEQPREFVESSRERGLCIFQPDTGVLTLTPAPSNIEELNQENQDAAGFDSTDSLISTLERLSITSAIPPTQVDEIRLIFEGTYTAVLSNQHPPQRVTPIERLIELIGVLQNRLEESDFREILKEIESLNLWVLVPELAAINNLLPVVSVAAINVDSPNNSLSFQLRETDSALTVDLRVEDGQRSIVTPGRSNEPGAFQTITFQNRPGLCNLSENPEACQEQAAVHENFQEPTILSESELNGMQGPDLGDHASTSTPVPTNVQSDGVATDNTPADSTNNRQGAAGAVATGLQAMIDIVMEQLLLWGSNQANSLLPVVSGSSGDAIVSGVHFGSVMDPAAELRTQAEQSAAAAVNAEDTGSEGCEHYQRRCLVNFECCNETWWPCHRCHNDRSDCGTVKLKARNAKKIKCCSCKEEQGFNEFCQKCGIKFSEYFCPHCQQFSGLKDSPHHCNKCGICRIHGDSSFHCDGCGVCLDNHLKDNHPCSEKSAHEACCVCSESVFFGCKILPCGHKIHQNCANNIIKDGIKNCPTCQQRFVYEKKK</sequence>
<feature type="region of interest" description="Disordered" evidence="4">
    <location>
        <begin position="315"/>
        <end position="356"/>
    </location>
</feature>
<dbReference type="Gene3D" id="3.30.40.10">
    <property type="entry name" value="Zinc/RING finger domain, C3HC4 (zinc finger)"/>
    <property type="match status" value="1"/>
</dbReference>
<evidence type="ECO:0000313" key="8">
    <source>
        <dbReference type="EMBL" id="UYM14240.1"/>
    </source>
</evidence>
<keyword evidence="1" id="KW-0479">Metal-binding</keyword>
<name>A0ABY6GNC8_9GAMM</name>
<evidence type="ECO:0000256" key="3">
    <source>
        <dbReference type="ARBA" id="ARBA00022833"/>
    </source>
</evidence>
<dbReference type="PROSITE" id="PS51270">
    <property type="entry name" value="ZF_CTCHY"/>
    <property type="match status" value="1"/>
</dbReference>
<dbReference type="EMBL" id="CP103300">
    <property type="protein sequence ID" value="UYM14240.1"/>
    <property type="molecule type" value="Genomic_DNA"/>
</dbReference>
<dbReference type="PANTHER" id="PTHR21319">
    <property type="entry name" value="RING FINGER AND CHY ZINC FINGER DOMAIN-CONTAINING PROTEIN 1"/>
    <property type="match status" value="1"/>
</dbReference>
<evidence type="ECO:0000259" key="6">
    <source>
        <dbReference type="PROSITE" id="PS51266"/>
    </source>
</evidence>
<feature type="domain" description="RING-type" evidence="5">
    <location>
        <begin position="568"/>
        <end position="608"/>
    </location>
</feature>
<keyword evidence="9" id="KW-1185">Reference proteome</keyword>
<dbReference type="SUPFAM" id="SSF161219">
    <property type="entry name" value="CHY zinc finger-like"/>
    <property type="match status" value="1"/>
</dbReference>
<keyword evidence="2" id="KW-0863">Zinc-finger</keyword>
<dbReference type="InterPro" id="IPR013083">
    <property type="entry name" value="Znf_RING/FYVE/PHD"/>
</dbReference>
<evidence type="ECO:0000256" key="1">
    <source>
        <dbReference type="ARBA" id="ARBA00022723"/>
    </source>
</evidence>
<proteinExistence type="predicted"/>
<reference evidence="8" key="1">
    <citation type="submission" date="2022-10" db="EMBL/GenBank/DDBJ databases">
        <title>Completed Genome Sequence of two octocoral isolated bacterium, Endozoicomonas euniceicola EF212T and Endozoicomonas gorgoniicola PS125T.</title>
        <authorList>
            <person name="Chiou Y.-J."/>
            <person name="Chen Y.-H."/>
        </authorList>
    </citation>
    <scope>NUCLEOTIDE SEQUENCE</scope>
    <source>
        <strain evidence="8">EF212</strain>
    </source>
</reference>
<dbReference type="Proteomes" id="UP001163255">
    <property type="component" value="Chromosome"/>
</dbReference>
<dbReference type="SUPFAM" id="SSF57850">
    <property type="entry name" value="RING/U-box"/>
    <property type="match status" value="1"/>
</dbReference>
<gene>
    <name evidence="8" type="ORF">NX720_15185</name>
</gene>
<evidence type="ECO:0000313" key="9">
    <source>
        <dbReference type="Proteomes" id="UP001163255"/>
    </source>
</evidence>
<accession>A0ABY6GNC8</accession>
<dbReference type="PROSITE" id="PS51266">
    <property type="entry name" value="ZF_CHY"/>
    <property type="match status" value="1"/>
</dbReference>
<dbReference type="RefSeq" id="WP_262595642.1">
    <property type="nucleotide sequence ID" value="NZ_CP103300.1"/>
</dbReference>
<dbReference type="InterPro" id="IPR037275">
    <property type="entry name" value="Znf_CTCHY_sf"/>
</dbReference>
<dbReference type="InterPro" id="IPR037274">
    <property type="entry name" value="Znf_CHY_sf"/>
</dbReference>
<organism evidence="8 9">
    <name type="scientific">Endozoicomonas euniceicola</name>
    <dbReference type="NCBI Taxonomy" id="1234143"/>
    <lineage>
        <taxon>Bacteria</taxon>
        <taxon>Pseudomonadati</taxon>
        <taxon>Pseudomonadota</taxon>
        <taxon>Gammaproteobacteria</taxon>
        <taxon>Oceanospirillales</taxon>
        <taxon>Endozoicomonadaceae</taxon>
        <taxon>Endozoicomonas</taxon>
    </lineage>
</organism>
<dbReference type="PROSITE" id="PS50089">
    <property type="entry name" value="ZF_RING_2"/>
    <property type="match status" value="1"/>
</dbReference>
<evidence type="ECO:0000256" key="2">
    <source>
        <dbReference type="ARBA" id="ARBA00022771"/>
    </source>
</evidence>
<dbReference type="InterPro" id="IPR017921">
    <property type="entry name" value="Znf_CTCHY"/>
</dbReference>
<dbReference type="InterPro" id="IPR001841">
    <property type="entry name" value="Znf_RING"/>
</dbReference>
<feature type="domain" description="CTCHY-type" evidence="7">
    <location>
        <begin position="505"/>
        <end position="567"/>
    </location>
</feature>